<dbReference type="Pfam" id="PF00011">
    <property type="entry name" value="HSP20"/>
    <property type="match status" value="1"/>
</dbReference>
<dbReference type="GO" id="GO:0009408">
    <property type="term" value="P:response to heat"/>
    <property type="evidence" value="ECO:0007669"/>
    <property type="project" value="InterPro"/>
</dbReference>
<dbReference type="Proteomes" id="UP000319143">
    <property type="component" value="Unassembled WGS sequence"/>
</dbReference>
<comment type="similarity">
    <text evidence="2 3">Belongs to the small heat shock protein (HSP20) family.</text>
</comment>
<protein>
    <submittedName>
        <fullName evidence="5">18 kDa heat shock protein</fullName>
    </submittedName>
</protein>
<dbReference type="InterPro" id="IPR044587">
    <property type="entry name" value="HSP21-like"/>
</dbReference>
<keyword evidence="6" id="KW-1185">Reference proteome</keyword>
<dbReference type="PANTHER" id="PTHR46733:SF4">
    <property type="entry name" value="HEAT SHOCK PROTEIN 21, CHLOROPLASTIC"/>
    <property type="match status" value="1"/>
</dbReference>
<accession>A0A5C6DP10</accession>
<dbReference type="InterPro" id="IPR002068">
    <property type="entry name" value="A-crystallin/Hsp20_dom"/>
</dbReference>
<dbReference type="CDD" id="cd00298">
    <property type="entry name" value="ACD_sHsps_p23-like"/>
    <property type="match status" value="1"/>
</dbReference>
<dbReference type="CDD" id="cd06464">
    <property type="entry name" value="ACD_sHsps-like"/>
    <property type="match status" value="1"/>
</dbReference>
<evidence type="ECO:0000256" key="1">
    <source>
        <dbReference type="ARBA" id="ARBA00023016"/>
    </source>
</evidence>
<dbReference type="OrthoDB" id="9792695at2"/>
<proteinExistence type="inferred from homology"/>
<gene>
    <name evidence="5" type="ORF">Poly41_28180</name>
</gene>
<sequence>MLTTPRPASVEAEPKGQSPICRPRFDIVESENELVLYGDMPGVEDNNLDIRYENEPLTNHGKAPARKETAAMLRQEYGVGDYQRTFLIGESIDAEKITAEIHNGVLVVQAERKSESSTDPGNTSSYGKVYRSMIVPNGIEAGEIQATYKNGVLEVHLPKGEHAKAKRIAVH</sequence>
<evidence type="ECO:0000313" key="6">
    <source>
        <dbReference type="Proteomes" id="UP000319143"/>
    </source>
</evidence>
<dbReference type="PANTHER" id="PTHR46733">
    <property type="entry name" value="26.5 KDA HEAT SHOCK PROTEIN, MITOCHONDRIAL"/>
    <property type="match status" value="1"/>
</dbReference>
<evidence type="ECO:0000256" key="3">
    <source>
        <dbReference type="RuleBase" id="RU003616"/>
    </source>
</evidence>
<dbReference type="PROSITE" id="PS01031">
    <property type="entry name" value="SHSP"/>
    <property type="match status" value="1"/>
</dbReference>
<keyword evidence="1 5" id="KW-0346">Stress response</keyword>
<dbReference type="InterPro" id="IPR008978">
    <property type="entry name" value="HSP20-like_chaperone"/>
</dbReference>
<evidence type="ECO:0000313" key="5">
    <source>
        <dbReference type="EMBL" id="TWU38342.1"/>
    </source>
</evidence>
<dbReference type="AlphaFoldDB" id="A0A5C6DP10"/>
<evidence type="ECO:0000259" key="4">
    <source>
        <dbReference type="PROSITE" id="PS01031"/>
    </source>
</evidence>
<name>A0A5C6DP10_9BACT</name>
<dbReference type="Gene3D" id="2.60.40.790">
    <property type="match status" value="2"/>
</dbReference>
<dbReference type="RefSeq" id="WP_146526665.1">
    <property type="nucleotide sequence ID" value="NZ_SJPV01000004.1"/>
</dbReference>
<organism evidence="5 6">
    <name type="scientific">Novipirellula artificiosorum</name>
    <dbReference type="NCBI Taxonomy" id="2528016"/>
    <lineage>
        <taxon>Bacteria</taxon>
        <taxon>Pseudomonadati</taxon>
        <taxon>Planctomycetota</taxon>
        <taxon>Planctomycetia</taxon>
        <taxon>Pirellulales</taxon>
        <taxon>Pirellulaceae</taxon>
        <taxon>Novipirellula</taxon>
    </lineage>
</organism>
<feature type="domain" description="SHSP" evidence="4">
    <location>
        <begin position="16"/>
        <end position="132"/>
    </location>
</feature>
<comment type="caution">
    <text evidence="5">The sequence shown here is derived from an EMBL/GenBank/DDBJ whole genome shotgun (WGS) entry which is preliminary data.</text>
</comment>
<dbReference type="EMBL" id="SJPV01000004">
    <property type="protein sequence ID" value="TWU38342.1"/>
    <property type="molecule type" value="Genomic_DNA"/>
</dbReference>
<evidence type="ECO:0000256" key="2">
    <source>
        <dbReference type="PROSITE-ProRule" id="PRU00285"/>
    </source>
</evidence>
<dbReference type="SUPFAM" id="SSF49764">
    <property type="entry name" value="HSP20-like chaperones"/>
    <property type="match status" value="2"/>
</dbReference>
<reference evidence="5 6" key="1">
    <citation type="submission" date="2019-02" db="EMBL/GenBank/DDBJ databases">
        <title>Deep-cultivation of Planctomycetes and their phenomic and genomic characterization uncovers novel biology.</title>
        <authorList>
            <person name="Wiegand S."/>
            <person name="Jogler M."/>
            <person name="Boedeker C."/>
            <person name="Pinto D."/>
            <person name="Vollmers J."/>
            <person name="Rivas-Marin E."/>
            <person name="Kohn T."/>
            <person name="Peeters S.H."/>
            <person name="Heuer A."/>
            <person name="Rast P."/>
            <person name="Oberbeckmann S."/>
            <person name="Bunk B."/>
            <person name="Jeske O."/>
            <person name="Meyerdierks A."/>
            <person name="Storesund J.E."/>
            <person name="Kallscheuer N."/>
            <person name="Luecker S."/>
            <person name="Lage O.M."/>
            <person name="Pohl T."/>
            <person name="Merkel B.J."/>
            <person name="Hornburger P."/>
            <person name="Mueller R.-W."/>
            <person name="Bruemmer F."/>
            <person name="Labrenz M."/>
            <person name="Spormann A.M."/>
            <person name="Op Den Camp H."/>
            <person name="Overmann J."/>
            <person name="Amann R."/>
            <person name="Jetten M.S.M."/>
            <person name="Mascher T."/>
            <person name="Medema M.H."/>
            <person name="Devos D.P."/>
            <person name="Kaster A.-K."/>
            <person name="Ovreas L."/>
            <person name="Rohde M."/>
            <person name="Galperin M.Y."/>
            <person name="Jogler C."/>
        </authorList>
    </citation>
    <scope>NUCLEOTIDE SEQUENCE [LARGE SCALE GENOMIC DNA]</scope>
    <source>
        <strain evidence="5 6">Poly41</strain>
    </source>
</reference>